<comment type="caution">
    <text evidence="1">The sequence shown here is derived from an EMBL/GenBank/DDBJ whole genome shotgun (WGS) entry which is preliminary data.</text>
</comment>
<dbReference type="Proteomes" id="UP000198336">
    <property type="component" value="Unassembled WGS sequence"/>
</dbReference>
<organism evidence="1 2">
    <name type="scientific">Flavobacterium oncorhynchi</name>
    <dbReference type="NCBI Taxonomy" id="728056"/>
    <lineage>
        <taxon>Bacteria</taxon>
        <taxon>Pseudomonadati</taxon>
        <taxon>Bacteroidota</taxon>
        <taxon>Flavobacteriia</taxon>
        <taxon>Flavobacteriales</taxon>
        <taxon>Flavobacteriaceae</taxon>
        <taxon>Flavobacterium</taxon>
    </lineage>
</organism>
<sequence length="66" mass="7748">MITSFILFIFKNFIFSLKNPRINTKPLIIISPARVHLTKYSVLNKKNKKHLPEKLVDLLNKKTARN</sequence>
<proteinExistence type="predicted"/>
<dbReference type="EMBL" id="MUHA01000006">
    <property type="protein sequence ID" value="OXB01710.1"/>
    <property type="molecule type" value="Genomic_DNA"/>
</dbReference>
<accession>A0A226I5C5</accession>
<keyword evidence="2" id="KW-1185">Reference proteome</keyword>
<name>A0A226I5C5_9FLAO</name>
<evidence type="ECO:0000313" key="2">
    <source>
        <dbReference type="Proteomes" id="UP000198336"/>
    </source>
</evidence>
<evidence type="ECO:0000313" key="1">
    <source>
        <dbReference type="EMBL" id="OXB01710.1"/>
    </source>
</evidence>
<reference evidence="1 2" key="1">
    <citation type="submission" date="2016-11" db="EMBL/GenBank/DDBJ databases">
        <title>Whole genomes of Flavobacteriaceae.</title>
        <authorList>
            <person name="Stine C."/>
            <person name="Li C."/>
            <person name="Tadesse D."/>
        </authorList>
    </citation>
    <scope>NUCLEOTIDE SEQUENCE [LARGE SCALE GENOMIC DNA]</scope>
    <source>
        <strain evidence="1 2">CCUG 59446</strain>
    </source>
</reference>
<gene>
    <name evidence="1" type="ORF">B0A75_04525</name>
</gene>
<dbReference type="AlphaFoldDB" id="A0A226I5C5"/>
<protein>
    <submittedName>
        <fullName evidence="1">Uncharacterized protein</fullName>
    </submittedName>
</protein>